<name>A0A915HHX5_ROMCU</name>
<proteinExistence type="predicted"/>
<dbReference type="WBParaSite" id="nRc.2.0.1.t01238-RA">
    <property type="protein sequence ID" value="nRc.2.0.1.t01238-RA"/>
    <property type="gene ID" value="nRc.2.0.1.g01238"/>
</dbReference>
<evidence type="ECO:0000313" key="2">
    <source>
        <dbReference type="Proteomes" id="UP000887565"/>
    </source>
</evidence>
<dbReference type="Proteomes" id="UP000887565">
    <property type="component" value="Unplaced"/>
</dbReference>
<feature type="transmembrane region" description="Helical" evidence="1">
    <location>
        <begin position="16"/>
        <end position="37"/>
    </location>
</feature>
<dbReference type="AlphaFoldDB" id="A0A915HHX5"/>
<organism evidence="2 3">
    <name type="scientific">Romanomermis culicivorax</name>
    <name type="common">Nematode worm</name>
    <dbReference type="NCBI Taxonomy" id="13658"/>
    <lineage>
        <taxon>Eukaryota</taxon>
        <taxon>Metazoa</taxon>
        <taxon>Ecdysozoa</taxon>
        <taxon>Nematoda</taxon>
        <taxon>Enoplea</taxon>
        <taxon>Dorylaimia</taxon>
        <taxon>Mermithida</taxon>
        <taxon>Mermithoidea</taxon>
        <taxon>Mermithidae</taxon>
        <taxon>Romanomermis</taxon>
    </lineage>
</organism>
<keyword evidence="1" id="KW-0472">Membrane</keyword>
<keyword evidence="1" id="KW-1133">Transmembrane helix</keyword>
<protein>
    <submittedName>
        <fullName evidence="3">Uncharacterized protein</fullName>
    </submittedName>
</protein>
<sequence length="327" mass="37989">MANDIFSDRSKKMIKIATIINVSIILTLLFGPLSLLWCLINFDWPREIYICIDEVSDSIGRKIRDTTQPTNQIKRIMRPLSPPQPGNYNFVQEPPLYHDGAARCHWSETADKTIAGIDQEKFTYDFQFLDLANCSTMNECRLICLKTHKLNDPNICDYLTFSKADKVASLYSIDPTMHWNMTDERDVVSALWQCEELPLCDWNWRRRQTLKVFKPGEKTEHFIGEFRCKDFGACQRLCETHPTCNYVISPTNSTRLGASYLYSLPMTQFSTVDYHIDDKHDSFEISCHTRQFLTTVATTKGKRQKCLFFTQNAFGKIRSRGRLRMLV</sequence>
<accession>A0A915HHX5</accession>
<reference evidence="3" key="1">
    <citation type="submission" date="2022-11" db="UniProtKB">
        <authorList>
            <consortium name="WormBaseParasite"/>
        </authorList>
    </citation>
    <scope>IDENTIFICATION</scope>
</reference>
<evidence type="ECO:0000313" key="3">
    <source>
        <dbReference type="WBParaSite" id="nRc.2.0.1.t01238-RA"/>
    </source>
</evidence>
<keyword evidence="1" id="KW-0812">Transmembrane</keyword>
<keyword evidence="2" id="KW-1185">Reference proteome</keyword>
<evidence type="ECO:0000256" key="1">
    <source>
        <dbReference type="SAM" id="Phobius"/>
    </source>
</evidence>